<evidence type="ECO:0000256" key="2">
    <source>
        <dbReference type="ARBA" id="ARBA00012295"/>
    </source>
</evidence>
<dbReference type="Gene3D" id="3.30.1510.10">
    <property type="entry name" value="Domain 2, N(10)-formyltetrahydrofolate synthetase"/>
    <property type="match status" value="1"/>
</dbReference>
<dbReference type="Gene3D" id="3.40.50.300">
    <property type="entry name" value="P-loop containing nucleotide triphosphate hydrolases"/>
    <property type="match status" value="1"/>
</dbReference>
<dbReference type="PROSITE" id="PS00722">
    <property type="entry name" value="FTHFS_2"/>
    <property type="match status" value="1"/>
</dbReference>
<keyword evidence="4" id="KW-0436">Ligase</keyword>
<keyword evidence="3" id="KW-0554">One-carbon metabolism</keyword>
<keyword evidence="6" id="KW-0067">ATP-binding</keyword>
<evidence type="ECO:0000256" key="5">
    <source>
        <dbReference type="ARBA" id="ARBA00022741"/>
    </source>
</evidence>
<evidence type="ECO:0000256" key="3">
    <source>
        <dbReference type="ARBA" id="ARBA00022563"/>
    </source>
</evidence>
<keyword evidence="5" id="KW-0547">Nucleotide-binding</keyword>
<dbReference type="GO" id="GO:0005524">
    <property type="term" value="F:ATP binding"/>
    <property type="evidence" value="ECO:0007669"/>
    <property type="project" value="UniProtKB-KW"/>
</dbReference>
<name>V5GU28_ANOGL</name>
<gene>
    <name evidence="7" type="primary">C1TC</name>
</gene>
<dbReference type="UniPathway" id="UPA00193"/>
<proteinExistence type="predicted"/>
<protein>
    <recommendedName>
        <fullName evidence="2">formate--tetrahydrofolate ligase</fullName>
        <ecNumber evidence="2">6.3.4.3</ecNumber>
    </recommendedName>
</protein>
<dbReference type="FunFam" id="3.40.50.300:FF:001522">
    <property type="entry name" value="Probable MIS1-C1-tetrahydrofolate synthase, mitochondrial"/>
    <property type="match status" value="1"/>
</dbReference>
<dbReference type="AlphaFoldDB" id="V5GU28"/>
<dbReference type="Pfam" id="PF01268">
    <property type="entry name" value="FTHFS"/>
    <property type="match status" value="1"/>
</dbReference>
<reference evidence="7" key="1">
    <citation type="submission" date="2013-07" db="EMBL/GenBank/DDBJ databases">
        <title>Midgut Transcriptome Profiling of Anoplphora glabripennis, a Lignocellulose Degrading, Wood-Boring Cerambycid.</title>
        <authorList>
            <person name="Scully E.D."/>
            <person name="Hoover K."/>
            <person name="Carlson J.E."/>
            <person name="Tien M."/>
            <person name="Geib S.M."/>
        </authorList>
    </citation>
    <scope>NUCLEOTIDE SEQUENCE</scope>
</reference>
<dbReference type="SUPFAM" id="SSF52540">
    <property type="entry name" value="P-loop containing nucleoside triphosphate hydrolases"/>
    <property type="match status" value="1"/>
</dbReference>
<dbReference type="GO" id="GO:0035999">
    <property type="term" value="P:tetrahydrofolate interconversion"/>
    <property type="evidence" value="ECO:0007669"/>
    <property type="project" value="UniProtKB-UniPathway"/>
</dbReference>
<sequence>MDINDRYLRELTIGESPTEKGLTRKEGFTISVASEIMAILALATDFKDFKERLAQMVVAFDRKGKPVTADDLGVTGALMVLLKDTVEPTLLQSLEGSPVFIHAGPFANIAHGSNSIIADKIALKLVGEDGIVVTEAGFSSEVGMEKFFNIKCRASGDIPSAVLLVSTIRALKMHGGGPTVSPGSPLAPEYTQENLDLLRKGIPNVLKHVSNAVKFGVPVVVAINHRATDTQAEIDLLRNACKQSGAFDAVVSKHWALGSLGAVDLAKAMYAATEHPSNFKFLYQLSLPLKDKIEIISKEMYGAGEITYSEEALEKIRQYEEQGFGTLPVCMAKTPLSLTADPTVKGAPVGSLYLLPI</sequence>
<dbReference type="Gene3D" id="3.10.410.10">
    <property type="entry name" value="Formyltetrahydrofolate synthetase, domain 3"/>
    <property type="match status" value="1"/>
</dbReference>
<dbReference type="InterPro" id="IPR020628">
    <property type="entry name" value="Formate_THF_ligase_CS"/>
</dbReference>
<comment type="pathway">
    <text evidence="1">One-carbon metabolism; tetrahydrofolate interconversion.</text>
</comment>
<dbReference type="EMBL" id="GALX01003319">
    <property type="protein sequence ID" value="JAB65147.1"/>
    <property type="molecule type" value="Transcribed_RNA"/>
</dbReference>
<dbReference type="EC" id="6.3.4.3" evidence="2"/>
<evidence type="ECO:0000313" key="7">
    <source>
        <dbReference type="EMBL" id="JAB65147.1"/>
    </source>
</evidence>
<accession>V5GU28</accession>
<evidence type="ECO:0000256" key="6">
    <source>
        <dbReference type="ARBA" id="ARBA00022840"/>
    </source>
</evidence>
<dbReference type="InterPro" id="IPR000559">
    <property type="entry name" value="Formate_THF_ligase"/>
</dbReference>
<evidence type="ECO:0000256" key="1">
    <source>
        <dbReference type="ARBA" id="ARBA00004777"/>
    </source>
</evidence>
<evidence type="ECO:0000256" key="4">
    <source>
        <dbReference type="ARBA" id="ARBA00022598"/>
    </source>
</evidence>
<dbReference type="GO" id="GO:0004329">
    <property type="term" value="F:formate-tetrahydrofolate ligase activity"/>
    <property type="evidence" value="ECO:0007669"/>
    <property type="project" value="UniProtKB-EC"/>
</dbReference>
<dbReference type="InterPro" id="IPR027417">
    <property type="entry name" value="P-loop_NTPase"/>
</dbReference>
<organism evidence="7">
    <name type="scientific">Anoplophora glabripennis</name>
    <name type="common">Asian longhorn beetle</name>
    <name type="synonym">Anoplophora nobilis</name>
    <dbReference type="NCBI Taxonomy" id="217634"/>
    <lineage>
        <taxon>Eukaryota</taxon>
        <taxon>Metazoa</taxon>
        <taxon>Ecdysozoa</taxon>
        <taxon>Arthropoda</taxon>
        <taxon>Hexapoda</taxon>
        <taxon>Insecta</taxon>
        <taxon>Pterygota</taxon>
        <taxon>Neoptera</taxon>
        <taxon>Endopterygota</taxon>
        <taxon>Coleoptera</taxon>
        <taxon>Polyphaga</taxon>
        <taxon>Cucujiformia</taxon>
        <taxon>Chrysomeloidea</taxon>
        <taxon>Cerambycidae</taxon>
        <taxon>Lamiinae</taxon>
        <taxon>Lamiini</taxon>
        <taxon>Anoplophora</taxon>
    </lineage>
</organism>